<dbReference type="PANTHER" id="PTHR33619:SF3">
    <property type="entry name" value="POLYSACCHARIDE EXPORT PROTEIN GFCE-RELATED"/>
    <property type="match status" value="1"/>
</dbReference>
<evidence type="ECO:0000256" key="14">
    <source>
        <dbReference type="ARBA" id="ARBA00023288"/>
    </source>
</evidence>
<dbReference type="EMBL" id="FOAJ01000002">
    <property type="protein sequence ID" value="SEK46537.1"/>
    <property type="molecule type" value="Genomic_DNA"/>
</dbReference>
<dbReference type="AlphaFoldDB" id="A0A1H7H9T3"/>
<dbReference type="GO" id="GO:0046930">
    <property type="term" value="C:pore complex"/>
    <property type="evidence" value="ECO:0007669"/>
    <property type="project" value="UniProtKB-KW"/>
</dbReference>
<sequence>MQIVDVNYDVAKKLLDERRSADFSVKFGQDSTYRQQFGLGDAVEVTIWEAPPAALFGTPGGVAEIGNGRGMTLPDQVVDSSGNITVPFAGPVRAAGRTPDELQRDIATKLRGIAHDPQVLVRLSKNATSYVTVVGDVVSSTRVPLTPHGERLLDALASAGGVREAVDKVTIQLTRNNVVASLPLENVIRDTSQNVPLHAGDVVTALFQPYSFTALGAAGKNQEVNFEAQGITLAQAIARAGGLQDSRADAQGVFVFRFEKPDALTWPDSPVRTTPDGKVPVVYRINLRDPNTFFVAQSFMMNNNDVLYVSNAPVAELQKFLNLVFSVAYPVVNSVNAFK</sequence>
<keyword evidence="9" id="KW-0406">Ion transport</keyword>
<dbReference type="Proteomes" id="UP000199120">
    <property type="component" value="Unassembled WGS sequence"/>
</dbReference>
<keyword evidence="7" id="KW-0732">Signal</keyword>
<evidence type="ECO:0000256" key="2">
    <source>
        <dbReference type="ARBA" id="ARBA00009450"/>
    </source>
</evidence>
<dbReference type="Gene3D" id="3.10.560.10">
    <property type="entry name" value="Outer membrane lipoprotein wza domain like"/>
    <property type="match status" value="2"/>
</dbReference>
<evidence type="ECO:0000256" key="11">
    <source>
        <dbReference type="ARBA" id="ARBA00023136"/>
    </source>
</evidence>
<dbReference type="Pfam" id="PF22461">
    <property type="entry name" value="SLBB_2"/>
    <property type="match status" value="2"/>
</dbReference>
<keyword evidence="12" id="KW-0564">Palmitate</keyword>
<feature type="domain" description="Polysaccharide export protein N-terminal" evidence="15">
    <location>
        <begin position="32"/>
        <end position="123"/>
    </location>
</feature>
<evidence type="ECO:0000313" key="18">
    <source>
        <dbReference type="Proteomes" id="UP000199120"/>
    </source>
</evidence>
<comment type="subcellular location">
    <subcellularLocation>
        <location evidence="1">Cell outer membrane</location>
        <topology evidence="1">Multi-pass membrane protein</topology>
    </subcellularLocation>
</comment>
<evidence type="ECO:0000259" key="15">
    <source>
        <dbReference type="Pfam" id="PF02563"/>
    </source>
</evidence>
<evidence type="ECO:0000256" key="10">
    <source>
        <dbReference type="ARBA" id="ARBA00023114"/>
    </source>
</evidence>
<evidence type="ECO:0000313" key="17">
    <source>
        <dbReference type="EMBL" id="SEK46537.1"/>
    </source>
</evidence>
<keyword evidence="6" id="KW-0812">Transmembrane</keyword>
<evidence type="ECO:0000256" key="6">
    <source>
        <dbReference type="ARBA" id="ARBA00022692"/>
    </source>
</evidence>
<keyword evidence="8" id="KW-0625">Polysaccharide transport</keyword>
<keyword evidence="4" id="KW-1134">Transmembrane beta strand</keyword>
<keyword evidence="13" id="KW-0998">Cell outer membrane</keyword>
<dbReference type="GO" id="GO:0009279">
    <property type="term" value="C:cell outer membrane"/>
    <property type="evidence" value="ECO:0007669"/>
    <property type="project" value="UniProtKB-SubCell"/>
</dbReference>
<dbReference type="STRING" id="416943.SAMN05445871_0140"/>
<evidence type="ECO:0000256" key="8">
    <source>
        <dbReference type="ARBA" id="ARBA00023047"/>
    </source>
</evidence>
<organism evidence="17 18">
    <name type="scientific">Paraburkholderia caballeronis</name>
    <dbReference type="NCBI Taxonomy" id="416943"/>
    <lineage>
        <taxon>Bacteria</taxon>
        <taxon>Pseudomonadati</taxon>
        <taxon>Pseudomonadota</taxon>
        <taxon>Betaproteobacteria</taxon>
        <taxon>Burkholderiales</taxon>
        <taxon>Burkholderiaceae</taxon>
        <taxon>Paraburkholderia</taxon>
    </lineage>
</organism>
<evidence type="ECO:0000256" key="9">
    <source>
        <dbReference type="ARBA" id="ARBA00023065"/>
    </source>
</evidence>
<dbReference type="GO" id="GO:0015288">
    <property type="term" value="F:porin activity"/>
    <property type="evidence" value="ECO:0007669"/>
    <property type="project" value="UniProtKB-KW"/>
</dbReference>
<dbReference type="PANTHER" id="PTHR33619">
    <property type="entry name" value="POLYSACCHARIDE EXPORT PROTEIN GFCE-RELATED"/>
    <property type="match status" value="1"/>
</dbReference>
<evidence type="ECO:0000256" key="7">
    <source>
        <dbReference type="ARBA" id="ARBA00022729"/>
    </source>
</evidence>
<dbReference type="GO" id="GO:0006811">
    <property type="term" value="P:monoatomic ion transport"/>
    <property type="evidence" value="ECO:0007669"/>
    <property type="project" value="UniProtKB-KW"/>
</dbReference>
<comment type="similarity">
    <text evidence="2">Belongs to the BexD/CtrA/VexA family.</text>
</comment>
<dbReference type="InterPro" id="IPR003715">
    <property type="entry name" value="Poly_export_N"/>
</dbReference>
<accession>A0A1H7H9T3</accession>
<dbReference type="Pfam" id="PF02563">
    <property type="entry name" value="Poly_export"/>
    <property type="match status" value="1"/>
</dbReference>
<feature type="domain" description="SLBB" evidence="16">
    <location>
        <begin position="215"/>
        <end position="309"/>
    </location>
</feature>
<dbReference type="Gene3D" id="3.30.1950.10">
    <property type="entry name" value="wza like domain"/>
    <property type="match status" value="1"/>
</dbReference>
<keyword evidence="18" id="KW-1185">Reference proteome</keyword>
<name>A0A1H7H9T3_9BURK</name>
<reference evidence="18" key="1">
    <citation type="submission" date="2016-10" db="EMBL/GenBank/DDBJ databases">
        <authorList>
            <person name="Varghese N."/>
            <person name="Submissions S."/>
        </authorList>
    </citation>
    <scope>NUCLEOTIDE SEQUENCE [LARGE SCALE GENOMIC DNA]</scope>
    <source>
        <strain evidence="18">LMG 26416</strain>
    </source>
</reference>
<keyword evidence="5" id="KW-0762">Sugar transport</keyword>
<dbReference type="InterPro" id="IPR054765">
    <property type="entry name" value="SLBB_dom"/>
</dbReference>
<gene>
    <name evidence="17" type="ORF">SAMN05192542_102170</name>
</gene>
<evidence type="ECO:0000259" key="16">
    <source>
        <dbReference type="Pfam" id="PF22461"/>
    </source>
</evidence>
<dbReference type="InterPro" id="IPR049712">
    <property type="entry name" value="Poly_export"/>
</dbReference>
<evidence type="ECO:0000256" key="3">
    <source>
        <dbReference type="ARBA" id="ARBA00022448"/>
    </source>
</evidence>
<dbReference type="GO" id="GO:0015159">
    <property type="term" value="F:polysaccharide transmembrane transporter activity"/>
    <property type="evidence" value="ECO:0007669"/>
    <property type="project" value="InterPro"/>
</dbReference>
<evidence type="ECO:0000256" key="5">
    <source>
        <dbReference type="ARBA" id="ARBA00022597"/>
    </source>
</evidence>
<evidence type="ECO:0000256" key="4">
    <source>
        <dbReference type="ARBA" id="ARBA00022452"/>
    </source>
</evidence>
<feature type="domain" description="SLBB" evidence="16">
    <location>
        <begin position="131"/>
        <end position="203"/>
    </location>
</feature>
<evidence type="ECO:0000256" key="1">
    <source>
        <dbReference type="ARBA" id="ARBA00004571"/>
    </source>
</evidence>
<evidence type="ECO:0000256" key="13">
    <source>
        <dbReference type="ARBA" id="ARBA00023237"/>
    </source>
</evidence>
<evidence type="ECO:0000256" key="12">
    <source>
        <dbReference type="ARBA" id="ARBA00023139"/>
    </source>
</evidence>
<keyword evidence="11" id="KW-0472">Membrane</keyword>
<protein>
    <submittedName>
        <fullName evidence="17">Polysaccharide export outer membrane protein</fullName>
    </submittedName>
</protein>
<keyword evidence="3" id="KW-0813">Transport</keyword>
<proteinExistence type="inferred from homology"/>
<keyword evidence="10" id="KW-0626">Porin</keyword>
<keyword evidence="14" id="KW-0449">Lipoprotein</keyword>